<proteinExistence type="predicted"/>
<comment type="caution">
    <text evidence="1">The sequence shown here is derived from an EMBL/GenBank/DDBJ whole genome shotgun (WGS) entry which is preliminary data.</text>
</comment>
<organism evidence="1 2">
    <name type="scientific">Araneus ventricosus</name>
    <name type="common">Orbweaver spider</name>
    <name type="synonym">Epeira ventricosa</name>
    <dbReference type="NCBI Taxonomy" id="182803"/>
    <lineage>
        <taxon>Eukaryota</taxon>
        <taxon>Metazoa</taxon>
        <taxon>Ecdysozoa</taxon>
        <taxon>Arthropoda</taxon>
        <taxon>Chelicerata</taxon>
        <taxon>Arachnida</taxon>
        <taxon>Araneae</taxon>
        <taxon>Araneomorphae</taxon>
        <taxon>Entelegynae</taxon>
        <taxon>Araneoidea</taxon>
        <taxon>Araneidae</taxon>
        <taxon>Araneus</taxon>
    </lineage>
</organism>
<dbReference type="Proteomes" id="UP000499080">
    <property type="component" value="Unassembled WGS sequence"/>
</dbReference>
<accession>A0A4Y2A2K4</accession>
<protein>
    <submittedName>
        <fullName evidence="1">Uncharacterized protein</fullName>
    </submittedName>
</protein>
<dbReference type="AlphaFoldDB" id="A0A4Y2A2K4"/>
<dbReference type="EMBL" id="BGPR01000004">
    <property type="protein sequence ID" value="GBL73943.1"/>
    <property type="molecule type" value="Genomic_DNA"/>
</dbReference>
<evidence type="ECO:0000313" key="2">
    <source>
        <dbReference type="Proteomes" id="UP000499080"/>
    </source>
</evidence>
<reference evidence="1 2" key="1">
    <citation type="journal article" date="2019" name="Sci. Rep.">
        <title>Orb-weaving spider Araneus ventricosus genome elucidates the spidroin gene catalogue.</title>
        <authorList>
            <person name="Kono N."/>
            <person name="Nakamura H."/>
            <person name="Ohtoshi R."/>
            <person name="Moran D.A.P."/>
            <person name="Shinohara A."/>
            <person name="Yoshida Y."/>
            <person name="Fujiwara M."/>
            <person name="Mori M."/>
            <person name="Tomita M."/>
            <person name="Arakawa K."/>
        </authorList>
    </citation>
    <scope>NUCLEOTIDE SEQUENCE [LARGE SCALE GENOMIC DNA]</scope>
</reference>
<sequence>MRPSLSWGITAFVASNPITPIIQVQVHYLVGKDIVFCQSISALMDVDSLQEQVYSLEPLSYPYKNANCQPHSLPSNPTPSQSLLYELRPCDGMDRLLHTSS</sequence>
<evidence type="ECO:0000313" key="1">
    <source>
        <dbReference type="EMBL" id="GBL73943.1"/>
    </source>
</evidence>
<gene>
    <name evidence="1" type="ORF">AVEN_230879_1</name>
</gene>
<keyword evidence="2" id="KW-1185">Reference proteome</keyword>
<name>A0A4Y2A2K4_ARAVE</name>